<dbReference type="Gene3D" id="3.40.190.10">
    <property type="entry name" value="Periplasmic binding protein-like II"/>
    <property type="match status" value="2"/>
</dbReference>
<dbReference type="InterPro" id="IPR010067">
    <property type="entry name" value="ABC_SsuA_sub-bd"/>
</dbReference>
<evidence type="ECO:0000256" key="5">
    <source>
        <dbReference type="SAM" id="SignalP"/>
    </source>
</evidence>
<name>A0ABV0KAS7_9CYAN</name>
<keyword evidence="4 5" id="KW-0732">Signal</keyword>
<comment type="caution">
    <text evidence="7">The sequence shown here is derived from an EMBL/GenBank/DDBJ whole genome shotgun (WGS) entry which is preliminary data.</text>
</comment>
<reference evidence="7 8" key="1">
    <citation type="submission" date="2022-04" db="EMBL/GenBank/DDBJ databases">
        <title>Positive selection, recombination, and allopatry shape intraspecific diversity of widespread and dominant cyanobacteria.</title>
        <authorList>
            <person name="Wei J."/>
            <person name="Shu W."/>
            <person name="Hu C."/>
        </authorList>
    </citation>
    <scope>NUCLEOTIDE SEQUENCE [LARGE SCALE GENOMIC DNA]</scope>
    <source>
        <strain evidence="7 8">DQ-A4</strain>
    </source>
</reference>
<dbReference type="SMART" id="SM00062">
    <property type="entry name" value="PBPb"/>
    <property type="match status" value="1"/>
</dbReference>
<comment type="similarity">
    <text evidence="2">Belongs to the bacterial solute-binding protein SsuA/TauA family.</text>
</comment>
<feature type="signal peptide" evidence="5">
    <location>
        <begin position="1"/>
        <end position="33"/>
    </location>
</feature>
<keyword evidence="3" id="KW-0813">Transport</keyword>
<gene>
    <name evidence="7" type="ORF">NC992_23410</name>
</gene>
<dbReference type="Pfam" id="PF09084">
    <property type="entry name" value="NMT1"/>
    <property type="match status" value="1"/>
</dbReference>
<evidence type="ECO:0000256" key="4">
    <source>
        <dbReference type="ARBA" id="ARBA00022729"/>
    </source>
</evidence>
<keyword evidence="8" id="KW-1185">Reference proteome</keyword>
<dbReference type="SUPFAM" id="SSF53850">
    <property type="entry name" value="Periplasmic binding protein-like II"/>
    <property type="match status" value="1"/>
</dbReference>
<organism evidence="7 8">
    <name type="scientific">Leptolyngbya subtilissima DQ-A4</name>
    <dbReference type="NCBI Taxonomy" id="2933933"/>
    <lineage>
        <taxon>Bacteria</taxon>
        <taxon>Bacillati</taxon>
        <taxon>Cyanobacteriota</taxon>
        <taxon>Cyanophyceae</taxon>
        <taxon>Leptolyngbyales</taxon>
        <taxon>Leptolyngbyaceae</taxon>
        <taxon>Leptolyngbya group</taxon>
        <taxon>Leptolyngbya</taxon>
    </lineage>
</organism>
<dbReference type="PROSITE" id="PS51257">
    <property type="entry name" value="PROKAR_LIPOPROTEIN"/>
    <property type="match status" value="1"/>
</dbReference>
<feature type="domain" description="Solute-binding protein family 3/N-terminal" evidence="6">
    <location>
        <begin position="60"/>
        <end position="276"/>
    </location>
</feature>
<evidence type="ECO:0000256" key="2">
    <source>
        <dbReference type="ARBA" id="ARBA00010742"/>
    </source>
</evidence>
<proteinExistence type="inferred from homology"/>
<evidence type="ECO:0000259" key="6">
    <source>
        <dbReference type="SMART" id="SM00062"/>
    </source>
</evidence>
<dbReference type="InterPro" id="IPR015168">
    <property type="entry name" value="SsuA/THI5"/>
</dbReference>
<dbReference type="EMBL" id="JAMPKX010000016">
    <property type="protein sequence ID" value="MEP0949842.1"/>
    <property type="molecule type" value="Genomic_DNA"/>
</dbReference>
<evidence type="ECO:0000313" key="7">
    <source>
        <dbReference type="EMBL" id="MEP0949842.1"/>
    </source>
</evidence>
<feature type="chain" id="PRO_5046789383" evidence="5">
    <location>
        <begin position="34"/>
        <end position="354"/>
    </location>
</feature>
<protein>
    <submittedName>
        <fullName evidence="7">Aliphatic sulfonate ABC transporter substrate-binding protein</fullName>
    </submittedName>
</protein>
<dbReference type="NCBIfam" id="TIGR01728">
    <property type="entry name" value="SsuA_fam"/>
    <property type="match status" value="1"/>
</dbReference>
<comment type="subcellular location">
    <subcellularLocation>
        <location evidence="1">Periplasm</location>
    </subcellularLocation>
</comment>
<sequence length="354" mass="37687">MTRYHRPTVWLQQSTFKTLAAVVVAGLAIGGCAASTDNATQPSASTAESAAAPTNAAPETIRIGYVRWGLLPIIRQRGVLEAELAKQNIQVEWVGPFPAFAPVLEAFNANSVDISAGGDIPGISGLVGGTPVCVLAYQAPIPEAEAILVAADSPIQSLQDLVGKKVAVNRGGWGEHLLLRVLTDANVPVEQVERVYLGPTDALPAVTQGHVDAWSVWEPNVAIAEVEHELRSIASGEAASHYGLYVVHQNTLAQKPAVVEATFAEIVKEADWAANNPEEAAKAFGASTDLALPVVNQLGTRKQVETIHPLTDQVLTDLQDRADWMYSQKAIPKELEVSEVLCPATAGLETYTQR</sequence>
<dbReference type="PANTHER" id="PTHR30024:SF42">
    <property type="entry name" value="ALIPHATIC SULFONATES-BINDING PROTEIN-RELATED"/>
    <property type="match status" value="1"/>
</dbReference>
<dbReference type="RefSeq" id="WP_190697520.1">
    <property type="nucleotide sequence ID" value="NZ_JAMPKX010000016.1"/>
</dbReference>
<dbReference type="InterPro" id="IPR001638">
    <property type="entry name" value="Solute-binding_3/MltF_N"/>
</dbReference>
<evidence type="ECO:0000256" key="3">
    <source>
        <dbReference type="ARBA" id="ARBA00022448"/>
    </source>
</evidence>
<evidence type="ECO:0000256" key="1">
    <source>
        <dbReference type="ARBA" id="ARBA00004418"/>
    </source>
</evidence>
<accession>A0ABV0KAS7</accession>
<evidence type="ECO:0000313" key="8">
    <source>
        <dbReference type="Proteomes" id="UP001482513"/>
    </source>
</evidence>
<dbReference type="PANTHER" id="PTHR30024">
    <property type="entry name" value="ALIPHATIC SULFONATES-BINDING PROTEIN-RELATED"/>
    <property type="match status" value="1"/>
</dbReference>
<dbReference type="Proteomes" id="UP001482513">
    <property type="component" value="Unassembled WGS sequence"/>
</dbReference>